<evidence type="ECO:0000256" key="4">
    <source>
        <dbReference type="ARBA" id="ARBA00023136"/>
    </source>
</evidence>
<dbReference type="InterPro" id="IPR005178">
    <property type="entry name" value="Ostalpha/TMEM184C"/>
</dbReference>
<evidence type="ECO:0000256" key="2">
    <source>
        <dbReference type="ARBA" id="ARBA00022692"/>
    </source>
</evidence>
<dbReference type="Pfam" id="PF03619">
    <property type="entry name" value="Solute_trans_a"/>
    <property type="match status" value="1"/>
</dbReference>
<proteinExistence type="predicted"/>
<evidence type="ECO:0000313" key="6">
    <source>
        <dbReference type="EMBL" id="VDP64915.1"/>
    </source>
</evidence>
<dbReference type="Proteomes" id="UP000279833">
    <property type="component" value="Unassembled WGS sequence"/>
</dbReference>
<reference evidence="6 7" key="2">
    <citation type="submission" date="2018-11" db="EMBL/GenBank/DDBJ databases">
        <authorList>
            <consortium name="Pathogen Informatics"/>
        </authorList>
    </citation>
    <scope>NUCLEOTIDE SEQUENCE [LARGE SCALE GENOMIC DNA]</scope>
    <source>
        <strain evidence="6">Dakar</strain>
        <strain evidence="7">Dakar, Senegal</strain>
    </source>
</reference>
<evidence type="ECO:0000256" key="5">
    <source>
        <dbReference type="SAM" id="Phobius"/>
    </source>
</evidence>
<comment type="subcellular location">
    <subcellularLocation>
        <location evidence="1">Membrane</location>
        <topology evidence="1">Multi-pass membrane protein</topology>
    </subcellularLocation>
</comment>
<keyword evidence="4 5" id="KW-0472">Membrane</keyword>
<dbReference type="PANTHER" id="PTHR23423">
    <property type="entry name" value="ORGANIC SOLUTE TRANSPORTER-RELATED"/>
    <property type="match status" value="1"/>
</dbReference>
<accession>A0A183KSS6</accession>
<evidence type="ECO:0000256" key="1">
    <source>
        <dbReference type="ARBA" id="ARBA00004141"/>
    </source>
</evidence>
<dbReference type="STRING" id="6186.A0A183KSS6"/>
<evidence type="ECO:0000313" key="8">
    <source>
        <dbReference type="WBParaSite" id="SCUD_0001811601-mRNA-1"/>
    </source>
</evidence>
<keyword evidence="3 5" id="KW-1133">Transmembrane helix</keyword>
<keyword evidence="7" id="KW-1185">Reference proteome</keyword>
<protein>
    <submittedName>
        <fullName evidence="8">Reverse transcriptase domain-containing protein</fullName>
    </submittedName>
</protein>
<organism evidence="8">
    <name type="scientific">Schistosoma curassoni</name>
    <dbReference type="NCBI Taxonomy" id="6186"/>
    <lineage>
        <taxon>Eukaryota</taxon>
        <taxon>Metazoa</taxon>
        <taxon>Spiralia</taxon>
        <taxon>Lophotrochozoa</taxon>
        <taxon>Platyhelminthes</taxon>
        <taxon>Trematoda</taxon>
        <taxon>Digenea</taxon>
        <taxon>Strigeidida</taxon>
        <taxon>Schistosomatoidea</taxon>
        <taxon>Schistosomatidae</taxon>
        <taxon>Schistosoma</taxon>
    </lineage>
</organism>
<dbReference type="WBParaSite" id="SCUD_0001811601-mRNA-1">
    <property type="protein sequence ID" value="SCUD_0001811601-mRNA-1"/>
    <property type="gene ID" value="SCUD_0001811601"/>
</dbReference>
<keyword evidence="2 5" id="KW-0812">Transmembrane</keyword>
<dbReference type="GO" id="GO:0016020">
    <property type="term" value="C:membrane"/>
    <property type="evidence" value="ECO:0007669"/>
    <property type="project" value="UniProtKB-SubCell"/>
</dbReference>
<feature type="transmembrane region" description="Helical" evidence="5">
    <location>
        <begin position="85"/>
        <end position="109"/>
    </location>
</feature>
<name>A0A183KSS6_9TREM</name>
<dbReference type="AlphaFoldDB" id="A0A183KSS6"/>
<evidence type="ECO:0000313" key="7">
    <source>
        <dbReference type="Proteomes" id="UP000279833"/>
    </source>
</evidence>
<evidence type="ECO:0000256" key="3">
    <source>
        <dbReference type="ARBA" id="ARBA00022989"/>
    </source>
</evidence>
<reference evidence="8" key="1">
    <citation type="submission" date="2016-06" db="UniProtKB">
        <authorList>
            <consortium name="WormBaseParasite"/>
        </authorList>
    </citation>
    <scope>IDENTIFICATION</scope>
</reference>
<dbReference type="EMBL" id="UZAK01040639">
    <property type="protein sequence ID" value="VDP64915.1"/>
    <property type="molecule type" value="Genomic_DNA"/>
</dbReference>
<gene>
    <name evidence="6" type="ORF">SCUD_LOCUS18114</name>
</gene>
<sequence>MQIPQADCEFSKGCPTSPFLFNFAIDDVLEAALVDVENGSVDLFPGEGLFDLEYADDIVLLCDDTQAIQSTLNQLAISVRSSTNGYLYVTVVYNGSAFVALYALLLFYLATRSILQPFDPAIKFAVVKSVVFLCFWQDLFTSPNNHLLDDSSCF</sequence>